<feature type="binding site" evidence="1">
    <location>
        <position position="221"/>
    </location>
    <ligand>
        <name>Mg(2+)</name>
        <dbReference type="ChEBI" id="CHEBI:18420"/>
        <label>1</label>
    </ligand>
</feature>
<accession>A0A1H2V3F9</accession>
<protein>
    <submittedName>
        <fullName evidence="2">ADP-ribosylglycohydrolase</fullName>
    </submittedName>
</protein>
<feature type="binding site" evidence="1">
    <location>
        <position position="35"/>
    </location>
    <ligand>
        <name>Mg(2+)</name>
        <dbReference type="ChEBI" id="CHEBI:18420"/>
        <label>1</label>
    </ligand>
</feature>
<feature type="binding site" evidence="1">
    <location>
        <position position="34"/>
    </location>
    <ligand>
        <name>Mg(2+)</name>
        <dbReference type="ChEBI" id="CHEBI:18420"/>
        <label>1</label>
    </ligand>
</feature>
<dbReference type="Proteomes" id="UP000182379">
    <property type="component" value="Unassembled WGS sequence"/>
</dbReference>
<feature type="binding site" evidence="1">
    <location>
        <position position="219"/>
    </location>
    <ligand>
        <name>Mg(2+)</name>
        <dbReference type="ChEBI" id="CHEBI:18420"/>
        <label>1</label>
    </ligand>
</feature>
<gene>
    <name evidence="2" type="ORF">SAMN05216495_103136</name>
</gene>
<dbReference type="Gene3D" id="1.10.4080.10">
    <property type="entry name" value="ADP-ribosylation/Crystallin J1"/>
    <property type="match status" value="1"/>
</dbReference>
<comment type="cofactor">
    <cofactor evidence="1">
        <name>Mg(2+)</name>
        <dbReference type="ChEBI" id="CHEBI:18420"/>
    </cofactor>
    <text evidence="1">Binds 2 magnesium ions per subunit.</text>
</comment>
<dbReference type="InterPro" id="IPR050792">
    <property type="entry name" value="ADP-ribosylglycohydrolase"/>
</dbReference>
<dbReference type="PANTHER" id="PTHR16222:SF12">
    <property type="entry name" value="ADP-RIBOSYLGLYCOHYDROLASE-RELATED"/>
    <property type="match status" value="1"/>
</dbReference>
<keyword evidence="1" id="KW-0460">Magnesium</keyword>
<feature type="binding site" evidence="1">
    <location>
        <position position="36"/>
    </location>
    <ligand>
        <name>Mg(2+)</name>
        <dbReference type="ChEBI" id="CHEBI:18420"/>
        <label>1</label>
    </ligand>
</feature>
<dbReference type="AlphaFoldDB" id="A0A1H2V3F9"/>
<keyword evidence="2" id="KW-0378">Hydrolase</keyword>
<keyword evidence="1" id="KW-0479">Metal-binding</keyword>
<dbReference type="SUPFAM" id="SSF101478">
    <property type="entry name" value="ADP-ribosylglycohydrolase"/>
    <property type="match status" value="1"/>
</dbReference>
<evidence type="ECO:0000256" key="1">
    <source>
        <dbReference type="PIRSR" id="PIRSR605502-1"/>
    </source>
</evidence>
<feature type="binding site" evidence="1">
    <location>
        <position position="222"/>
    </location>
    <ligand>
        <name>Mg(2+)</name>
        <dbReference type="ChEBI" id="CHEBI:18420"/>
        <label>1</label>
    </ligand>
</feature>
<organism evidence="2 3">
    <name type="scientific">Acidaminococcus fermentans</name>
    <dbReference type="NCBI Taxonomy" id="905"/>
    <lineage>
        <taxon>Bacteria</taxon>
        <taxon>Bacillati</taxon>
        <taxon>Bacillota</taxon>
        <taxon>Negativicutes</taxon>
        <taxon>Acidaminococcales</taxon>
        <taxon>Acidaminococcaceae</taxon>
        <taxon>Acidaminococcus</taxon>
    </lineage>
</organism>
<dbReference type="PANTHER" id="PTHR16222">
    <property type="entry name" value="ADP-RIBOSYLGLYCOHYDROLASE"/>
    <property type="match status" value="1"/>
</dbReference>
<evidence type="ECO:0000313" key="3">
    <source>
        <dbReference type="Proteomes" id="UP000182379"/>
    </source>
</evidence>
<dbReference type="RefSeq" id="WP_074704925.1">
    <property type="nucleotide sequence ID" value="NZ_FNOP01000003.1"/>
</dbReference>
<comment type="caution">
    <text evidence="2">The sequence shown here is derived from an EMBL/GenBank/DDBJ whole genome shotgun (WGS) entry which is preliminary data.</text>
</comment>
<sequence length="258" mass="28401">MEGAFIGDIVGSVYEWSGHKGKAFPLFQPGCRATDDSLMTLAVARAFREAQKAGKLLEAETVLPLLARYMRQLGQKYPNAGFGGKFRQWLSDPAMGPYGSFGNGAAMRVSPAGWFASTLEEAQHLAVLSCQVTHNHPDSYRAARAVAGAVFLARQHKTKEQIRTYLRQYYPLDFRLEEIRDSYQGDATCEGSVPQALEAFLEAENFEDALRNAVSLGGDTDTLAAMAGSIAEPFFGIPENILEEGRKYYLPEMGEEVK</sequence>
<reference evidence="2 3" key="1">
    <citation type="submission" date="2016-10" db="EMBL/GenBank/DDBJ databases">
        <authorList>
            <person name="Varghese N."/>
            <person name="Submissions S."/>
        </authorList>
    </citation>
    <scope>NUCLEOTIDE SEQUENCE [LARGE SCALE GENOMIC DNA]</scope>
    <source>
        <strain evidence="2 3">WCC6</strain>
    </source>
</reference>
<name>A0A1H2V3F9_ACIFE</name>
<evidence type="ECO:0000313" key="2">
    <source>
        <dbReference type="EMBL" id="SDW62857.1"/>
    </source>
</evidence>
<proteinExistence type="predicted"/>
<dbReference type="GO" id="GO:0016787">
    <property type="term" value="F:hydrolase activity"/>
    <property type="evidence" value="ECO:0007669"/>
    <property type="project" value="UniProtKB-KW"/>
</dbReference>
<dbReference type="GO" id="GO:0046872">
    <property type="term" value="F:metal ion binding"/>
    <property type="evidence" value="ECO:0007669"/>
    <property type="project" value="UniProtKB-KW"/>
</dbReference>
<dbReference type="Pfam" id="PF03747">
    <property type="entry name" value="ADP_ribosyl_GH"/>
    <property type="match status" value="1"/>
</dbReference>
<dbReference type="EMBL" id="FNOP01000003">
    <property type="protein sequence ID" value="SDW62857.1"/>
    <property type="molecule type" value="Genomic_DNA"/>
</dbReference>
<dbReference type="InterPro" id="IPR036705">
    <property type="entry name" value="Ribosyl_crysJ1_sf"/>
</dbReference>
<dbReference type="InterPro" id="IPR005502">
    <property type="entry name" value="Ribosyl_crysJ1"/>
</dbReference>